<comment type="catalytic activity">
    <reaction evidence="7 8">
        <text>5-phospho-beta-D-ribosylamine + L-glutamate + diphosphate = 5-phospho-alpha-D-ribose 1-diphosphate + L-glutamine + H2O</text>
        <dbReference type="Rhea" id="RHEA:14905"/>
        <dbReference type="ChEBI" id="CHEBI:15377"/>
        <dbReference type="ChEBI" id="CHEBI:29985"/>
        <dbReference type="ChEBI" id="CHEBI:33019"/>
        <dbReference type="ChEBI" id="CHEBI:58017"/>
        <dbReference type="ChEBI" id="CHEBI:58359"/>
        <dbReference type="ChEBI" id="CHEBI:58681"/>
        <dbReference type="EC" id="2.4.2.14"/>
    </reaction>
</comment>
<comment type="cofactor">
    <cofactor evidence="7 11">
        <name>[4Fe-4S] cluster</name>
        <dbReference type="ChEBI" id="CHEBI:49883"/>
    </cofactor>
    <text evidence="7 11">Binds 1 [4Fe-4S] cluster per subunit.</text>
</comment>
<dbReference type="Gene3D" id="3.60.20.10">
    <property type="entry name" value="Glutamine Phosphoribosylpyrophosphate, subunit 1, domain 1"/>
    <property type="match status" value="1"/>
</dbReference>
<dbReference type="InterPro" id="IPR029055">
    <property type="entry name" value="Ntn_hydrolases_N"/>
</dbReference>
<keyword evidence="7 10" id="KW-0479">Metal-binding</keyword>
<evidence type="ECO:0000256" key="11">
    <source>
        <dbReference type="PIRSR" id="PIRSR000485-3"/>
    </source>
</evidence>
<dbReference type="Pfam" id="PF13522">
    <property type="entry name" value="GATase_6"/>
    <property type="match status" value="1"/>
</dbReference>
<comment type="similarity">
    <text evidence="2 7 8">In the C-terminal section; belongs to the purine/pyrimidine phosphoribosyltransferase family.</text>
</comment>
<feature type="domain" description="Glutamine amidotransferase type-2" evidence="12">
    <location>
        <begin position="10"/>
        <end position="232"/>
    </location>
</feature>
<comment type="caution">
    <text evidence="13">The sequence shown here is derived from an EMBL/GenBank/DDBJ whole genome shotgun (WGS) entry which is preliminary data.</text>
</comment>
<keyword evidence="7" id="KW-0004">4Fe-4S</keyword>
<comment type="pathway">
    <text evidence="1 7 8">Purine metabolism; IMP biosynthesis via de novo pathway; N(1)-(5-phospho-D-ribosyl)glycinamide from 5-phospho-alpha-D-ribose 1-diphosphate: step 1/2.</text>
</comment>
<dbReference type="Pfam" id="PF00156">
    <property type="entry name" value="Pribosyltran"/>
    <property type="match status" value="1"/>
</dbReference>
<feature type="binding site" evidence="7 10">
    <location>
        <position position="357"/>
    </location>
    <ligand>
        <name>Mg(2+)</name>
        <dbReference type="ChEBI" id="CHEBI:18420"/>
    </ligand>
</feature>
<organism evidence="13 14">
    <name type="scientific">Oceanirhabdus seepicola</name>
    <dbReference type="NCBI Taxonomy" id="2828781"/>
    <lineage>
        <taxon>Bacteria</taxon>
        <taxon>Bacillati</taxon>
        <taxon>Bacillota</taxon>
        <taxon>Clostridia</taxon>
        <taxon>Eubacteriales</taxon>
        <taxon>Clostridiaceae</taxon>
        <taxon>Oceanirhabdus</taxon>
    </lineage>
</organism>
<keyword evidence="4 7" id="KW-0808">Transferase</keyword>
<feature type="binding site" evidence="7 11">
    <location>
        <position position="248"/>
    </location>
    <ligand>
        <name>[4Fe-4S] cluster</name>
        <dbReference type="ChEBI" id="CHEBI:49883"/>
    </ligand>
</feature>
<dbReference type="GO" id="GO:0051539">
    <property type="term" value="F:4 iron, 4 sulfur cluster binding"/>
    <property type="evidence" value="ECO:0007669"/>
    <property type="project" value="UniProtKB-KW"/>
</dbReference>
<evidence type="ECO:0000313" key="14">
    <source>
        <dbReference type="Proteomes" id="UP001056429"/>
    </source>
</evidence>
<keyword evidence="7 10" id="KW-0460">Magnesium</keyword>
<evidence type="ECO:0000256" key="5">
    <source>
        <dbReference type="ARBA" id="ARBA00022755"/>
    </source>
</evidence>
<dbReference type="PIRSF" id="PIRSF000485">
    <property type="entry name" value="Amd_phspho_trans"/>
    <property type="match status" value="1"/>
</dbReference>
<dbReference type="GO" id="GO:0004044">
    <property type="term" value="F:amidophosphoribosyltransferase activity"/>
    <property type="evidence" value="ECO:0007669"/>
    <property type="project" value="UniProtKB-UniRule"/>
</dbReference>
<dbReference type="CDD" id="cd06223">
    <property type="entry name" value="PRTases_typeI"/>
    <property type="match status" value="1"/>
</dbReference>
<proteinExistence type="inferred from homology"/>
<feature type="binding site" evidence="7 10">
    <location>
        <position position="295"/>
    </location>
    <ligand>
        <name>Mg(2+)</name>
        <dbReference type="ChEBI" id="CHEBI:18420"/>
    </ligand>
</feature>
<comment type="function">
    <text evidence="7">Catalyzes the formation of phosphoribosylamine from phosphoribosylpyrophosphate (PRPP) and glutamine.</text>
</comment>
<dbReference type="InterPro" id="IPR017932">
    <property type="entry name" value="GATase_2_dom"/>
</dbReference>
<sequence>MNEDKFQDECGVFGIFNMGNEKINTAKMTYYGLYALQHRGQESAGIATVDGEKMKSHKGMGLVADVFTEKILEELQGHASIGHVRYSTAGGSNVENAQPLIGQFKLGDIATAHNGNLVNADILRELLEDSGHMFQTSTDSEVILKLIARRVKKGILQSVVDTMQAIKGSYGMVFLTDEFLIGVRDPNGIRPLCLGKYKDSYIISSESCGIDAVGGEFIRDIEPGEIVIIDKKEIKSIKIQEKVSKAICAFEYIYFARPDSIMDDINIYESRVRAGKKLFEEKPIEADVVVGVPDSGIPAALGFAEASGIPYALGLVKNRYVGRTFITPDQETRERAVSVKLNVLKSNVEGKRVVLIDDSIVRGTTSKKLIEILKNAGAKEVHLRISSPMVTHSCYFGIDTPYRKDLIASSSDEEEISDFIGADSTGYLSIEGLIWSLNGKKEFCLGCFNGIYPVNPSKI</sequence>
<keyword evidence="14" id="KW-1185">Reference proteome</keyword>
<dbReference type="InterPro" id="IPR000836">
    <property type="entry name" value="PRTase_dom"/>
</dbReference>
<evidence type="ECO:0000256" key="4">
    <source>
        <dbReference type="ARBA" id="ARBA00022679"/>
    </source>
</evidence>
<dbReference type="CDD" id="cd00715">
    <property type="entry name" value="GPATase_N"/>
    <property type="match status" value="1"/>
</dbReference>
<evidence type="ECO:0000256" key="6">
    <source>
        <dbReference type="ARBA" id="ARBA00022962"/>
    </source>
</evidence>
<feature type="binding site" evidence="7 10">
    <location>
        <position position="358"/>
    </location>
    <ligand>
        <name>Mg(2+)</name>
        <dbReference type="ChEBI" id="CHEBI:18420"/>
    </ligand>
</feature>
<keyword evidence="6 7" id="KW-0315">Glutamine amidotransferase</keyword>
<dbReference type="RefSeq" id="WP_250861560.1">
    <property type="nucleotide sequence ID" value="NZ_JAGSOJ010000006.1"/>
</dbReference>
<feature type="active site" description="Nucleophile" evidence="7 9">
    <location>
        <position position="10"/>
    </location>
</feature>
<dbReference type="PANTHER" id="PTHR11907">
    <property type="entry name" value="AMIDOPHOSPHORIBOSYLTRANSFERASE"/>
    <property type="match status" value="1"/>
</dbReference>
<dbReference type="NCBIfam" id="TIGR01134">
    <property type="entry name" value="purF"/>
    <property type="match status" value="1"/>
</dbReference>
<evidence type="ECO:0000256" key="10">
    <source>
        <dbReference type="PIRSR" id="PIRSR000485-2"/>
    </source>
</evidence>
<keyword evidence="3 7" id="KW-0328">Glycosyltransferase</keyword>
<dbReference type="SUPFAM" id="SSF56235">
    <property type="entry name" value="N-terminal nucleophile aminohydrolases (Ntn hydrolases)"/>
    <property type="match status" value="1"/>
</dbReference>
<feature type="binding site" evidence="7 11">
    <location>
        <position position="444"/>
    </location>
    <ligand>
        <name>[4Fe-4S] cluster</name>
        <dbReference type="ChEBI" id="CHEBI:49883"/>
    </ligand>
</feature>
<evidence type="ECO:0000256" key="2">
    <source>
        <dbReference type="ARBA" id="ARBA00010138"/>
    </source>
</evidence>
<dbReference type="InterPro" id="IPR029057">
    <property type="entry name" value="PRTase-like"/>
</dbReference>
<feature type="binding site" evidence="7 11">
    <location>
        <position position="447"/>
    </location>
    <ligand>
        <name>[4Fe-4S] cluster</name>
        <dbReference type="ChEBI" id="CHEBI:49883"/>
    </ligand>
</feature>
<keyword evidence="7 11" id="KW-0411">Iron-sulfur</keyword>
<evidence type="ECO:0000259" key="12">
    <source>
        <dbReference type="PROSITE" id="PS51278"/>
    </source>
</evidence>
<dbReference type="EMBL" id="JAGSOJ010000006">
    <property type="protein sequence ID" value="MCM1992393.1"/>
    <property type="molecule type" value="Genomic_DNA"/>
</dbReference>
<feature type="binding site" evidence="7 11">
    <location>
        <position position="394"/>
    </location>
    <ligand>
        <name>[4Fe-4S] cluster</name>
        <dbReference type="ChEBI" id="CHEBI:49883"/>
    </ligand>
</feature>
<dbReference type="Proteomes" id="UP001056429">
    <property type="component" value="Unassembled WGS sequence"/>
</dbReference>
<reference evidence="13" key="1">
    <citation type="journal article" date="2021" name="mSystems">
        <title>Bacteria and Archaea Synergistically Convert Glycine Betaine to Biogenic Methane in the Formosa Cold Seep of the South China Sea.</title>
        <authorList>
            <person name="Li L."/>
            <person name="Zhang W."/>
            <person name="Zhang S."/>
            <person name="Song L."/>
            <person name="Sun Q."/>
            <person name="Zhang H."/>
            <person name="Xiang H."/>
            <person name="Dong X."/>
        </authorList>
    </citation>
    <scope>NUCLEOTIDE SEQUENCE</scope>
    <source>
        <strain evidence="13">ZWT</strain>
    </source>
</reference>
<dbReference type="GO" id="GO:0000287">
    <property type="term" value="F:magnesium ion binding"/>
    <property type="evidence" value="ECO:0007669"/>
    <property type="project" value="UniProtKB-UniRule"/>
</dbReference>
<gene>
    <name evidence="7" type="primary">purF</name>
    <name evidence="13" type="ORF">KDK92_21995</name>
</gene>
<evidence type="ECO:0000256" key="8">
    <source>
        <dbReference type="PIRNR" id="PIRNR000485"/>
    </source>
</evidence>
<reference evidence="13" key="2">
    <citation type="submission" date="2021-04" db="EMBL/GenBank/DDBJ databases">
        <authorList>
            <person name="Dong X."/>
        </authorList>
    </citation>
    <scope>NUCLEOTIDE SEQUENCE</scope>
    <source>
        <strain evidence="13">ZWT</strain>
    </source>
</reference>
<dbReference type="InterPro" id="IPR005854">
    <property type="entry name" value="PurF"/>
</dbReference>
<evidence type="ECO:0000256" key="1">
    <source>
        <dbReference type="ARBA" id="ARBA00005209"/>
    </source>
</evidence>
<evidence type="ECO:0000256" key="3">
    <source>
        <dbReference type="ARBA" id="ARBA00022676"/>
    </source>
</evidence>
<accession>A0A9J6P950</accession>
<name>A0A9J6P950_9CLOT</name>
<keyword evidence="5 7" id="KW-0658">Purine biosynthesis</keyword>
<dbReference type="GO" id="GO:0006189">
    <property type="term" value="P:'de novo' IMP biosynthetic process"/>
    <property type="evidence" value="ECO:0007669"/>
    <property type="project" value="UniProtKB-UniRule"/>
</dbReference>
<keyword evidence="7 11" id="KW-0408">Iron</keyword>
<evidence type="ECO:0000256" key="9">
    <source>
        <dbReference type="PIRSR" id="PIRSR000485-1"/>
    </source>
</evidence>
<evidence type="ECO:0000256" key="7">
    <source>
        <dbReference type="HAMAP-Rule" id="MF_01931"/>
    </source>
</evidence>
<dbReference type="GO" id="GO:0009113">
    <property type="term" value="P:purine nucleobase biosynthetic process"/>
    <property type="evidence" value="ECO:0007669"/>
    <property type="project" value="UniProtKB-UniRule"/>
</dbReference>
<dbReference type="EC" id="2.4.2.14" evidence="7"/>
<evidence type="ECO:0000313" key="13">
    <source>
        <dbReference type="EMBL" id="MCM1992393.1"/>
    </source>
</evidence>
<protein>
    <recommendedName>
        <fullName evidence="7">Amidophosphoribosyltransferase</fullName>
        <shortName evidence="7">ATase</shortName>
        <ecNumber evidence="7">2.4.2.14</ecNumber>
    </recommendedName>
    <alternativeName>
        <fullName evidence="7">Glutamine phosphoribosylpyrophosphate amidotransferase</fullName>
        <shortName evidence="7">GPATase</shortName>
    </alternativeName>
</protein>
<dbReference type="Gene3D" id="3.40.50.2020">
    <property type="match status" value="1"/>
</dbReference>
<dbReference type="PROSITE" id="PS51278">
    <property type="entry name" value="GATASE_TYPE_2"/>
    <property type="match status" value="1"/>
</dbReference>
<dbReference type="InterPro" id="IPR035584">
    <property type="entry name" value="PurF_N"/>
</dbReference>
<dbReference type="AlphaFoldDB" id="A0A9J6P950"/>
<comment type="cofactor">
    <cofactor evidence="7 10">
        <name>Mg(2+)</name>
        <dbReference type="ChEBI" id="CHEBI:18420"/>
    </cofactor>
    <text evidence="7 10">Binds 1 Mg(2+) ion per subunit.</text>
</comment>
<dbReference type="HAMAP" id="MF_01931">
    <property type="entry name" value="PurF"/>
    <property type="match status" value="1"/>
</dbReference>
<dbReference type="SUPFAM" id="SSF53271">
    <property type="entry name" value="PRTase-like"/>
    <property type="match status" value="1"/>
</dbReference>